<dbReference type="Proteomes" id="UP000346198">
    <property type="component" value="Unassembled WGS sequence"/>
</dbReference>
<dbReference type="EMBL" id="CAAHFH010000001">
    <property type="protein sequence ID" value="VGO18707.1"/>
    <property type="molecule type" value="Genomic_DNA"/>
</dbReference>
<dbReference type="AlphaFoldDB" id="A0A6C2UGR7"/>
<keyword evidence="3" id="KW-1185">Reference proteome</keyword>
<feature type="region of interest" description="Disordered" evidence="1">
    <location>
        <begin position="226"/>
        <end position="256"/>
    </location>
</feature>
<evidence type="ECO:0000256" key="1">
    <source>
        <dbReference type="SAM" id="MobiDB-lite"/>
    </source>
</evidence>
<reference evidence="2 3" key="1">
    <citation type="submission" date="2019-04" db="EMBL/GenBank/DDBJ databases">
        <authorList>
            <person name="Van Vliet M D."/>
        </authorList>
    </citation>
    <scope>NUCLEOTIDE SEQUENCE [LARGE SCALE GENOMIC DNA]</scope>
    <source>
        <strain evidence="2 3">F21</strain>
    </source>
</reference>
<dbReference type="RefSeq" id="WP_136060166.1">
    <property type="nucleotide sequence ID" value="NZ_CAAHFH010000001.1"/>
</dbReference>
<organism evidence="2 3">
    <name type="scientific">Pontiella sulfatireligans</name>
    <dbReference type="NCBI Taxonomy" id="2750658"/>
    <lineage>
        <taxon>Bacteria</taxon>
        <taxon>Pseudomonadati</taxon>
        <taxon>Kiritimatiellota</taxon>
        <taxon>Kiritimatiellia</taxon>
        <taxon>Kiritimatiellales</taxon>
        <taxon>Pontiellaceae</taxon>
        <taxon>Pontiella</taxon>
    </lineage>
</organism>
<proteinExistence type="predicted"/>
<evidence type="ECO:0000313" key="2">
    <source>
        <dbReference type="EMBL" id="VGO18707.1"/>
    </source>
</evidence>
<evidence type="ECO:0008006" key="4">
    <source>
        <dbReference type="Google" id="ProtNLM"/>
    </source>
</evidence>
<gene>
    <name evidence="2" type="ORF">SCARR_00760</name>
</gene>
<feature type="compositionally biased region" description="Low complexity" evidence="1">
    <location>
        <begin position="226"/>
        <end position="249"/>
    </location>
</feature>
<evidence type="ECO:0000313" key="3">
    <source>
        <dbReference type="Proteomes" id="UP000346198"/>
    </source>
</evidence>
<name>A0A6C2UGR7_9BACT</name>
<protein>
    <recommendedName>
        <fullName evidence="4">H repeat-associated protein N-terminal domain-containing protein</fullName>
    </recommendedName>
</protein>
<sequence length="256" mass="27730">MEGFDQIIDELRHTLALLPDKRTGSNTQYSMQDAGLVAFSVFFMQNSSFLAAQRAMQESKGRSNAGTLFKTGAIPTDNHVRSLLDPVEPKALFPVYDRIHAAMRAQGVLDGFRCVGGTQLIALDGTWHHSSSKVHCKNCSTRQHKNGSITYHHSAITPVVVAPGRSQAIALRPEFIVPQDGAGKQDCETNAAKRWLAANGAFCHTGNDTLLGDDLYSRQPFCRKVTTTSSSSASPTRTSTSTNGWTSSSPAQACTR</sequence>
<accession>A0A6C2UGR7</accession>